<dbReference type="PROSITE" id="PS51462">
    <property type="entry name" value="NUDIX"/>
    <property type="match status" value="1"/>
</dbReference>
<proteinExistence type="inferred from homology"/>
<comment type="similarity">
    <text evidence="2">Belongs to the Nudix hydrolase family.</text>
</comment>
<evidence type="ECO:0000256" key="1">
    <source>
        <dbReference type="ARBA" id="ARBA00001946"/>
    </source>
</evidence>
<organism evidence="13 14">
    <name type="scientific">Nocardiopsis suaedae</name>
    <dbReference type="NCBI Taxonomy" id="3018444"/>
    <lineage>
        <taxon>Bacteria</taxon>
        <taxon>Bacillati</taxon>
        <taxon>Actinomycetota</taxon>
        <taxon>Actinomycetes</taxon>
        <taxon>Streptosporangiales</taxon>
        <taxon>Nocardiopsidaceae</taxon>
        <taxon>Nocardiopsis</taxon>
    </lineage>
</organism>
<evidence type="ECO:0000313" key="14">
    <source>
        <dbReference type="Proteomes" id="UP001165685"/>
    </source>
</evidence>
<keyword evidence="7" id="KW-0378">Hydrolase</keyword>
<evidence type="ECO:0000256" key="2">
    <source>
        <dbReference type="ARBA" id="ARBA00005582"/>
    </source>
</evidence>
<keyword evidence="8" id="KW-0460">Magnesium</keyword>
<reference evidence="13" key="1">
    <citation type="submission" date="2023-01" db="EMBL/GenBank/DDBJ databases">
        <title>Draft genome sequence of Nocardiopsis sp. LSu2-4 isolated from halophytes.</title>
        <authorList>
            <person name="Duangmal K."/>
            <person name="Chantavorakit T."/>
        </authorList>
    </citation>
    <scope>NUCLEOTIDE SEQUENCE</scope>
    <source>
        <strain evidence="13">LSu2-4</strain>
    </source>
</reference>
<dbReference type="PRINTS" id="PR00502">
    <property type="entry name" value="NUDIXFAMILY"/>
</dbReference>
<evidence type="ECO:0000256" key="9">
    <source>
        <dbReference type="ARBA" id="ARBA00023204"/>
    </source>
</evidence>
<evidence type="ECO:0000259" key="12">
    <source>
        <dbReference type="PROSITE" id="PS51462"/>
    </source>
</evidence>
<evidence type="ECO:0000256" key="5">
    <source>
        <dbReference type="ARBA" id="ARBA00022723"/>
    </source>
</evidence>
<feature type="domain" description="Nudix hydrolase" evidence="12">
    <location>
        <begin position="14"/>
        <end position="146"/>
    </location>
</feature>
<protein>
    <recommendedName>
        <fullName evidence="11">8-oxo-dGTP diphosphatase</fullName>
        <ecNumber evidence="11">3.6.1.55</ecNumber>
    </recommendedName>
</protein>
<evidence type="ECO:0000256" key="7">
    <source>
        <dbReference type="ARBA" id="ARBA00022801"/>
    </source>
</evidence>
<dbReference type="EMBL" id="JAQFWP010000002">
    <property type="protein sequence ID" value="MDA2803327.1"/>
    <property type="molecule type" value="Genomic_DNA"/>
</dbReference>
<keyword evidence="6" id="KW-0227">DNA damage</keyword>
<dbReference type="Gene3D" id="3.90.79.10">
    <property type="entry name" value="Nucleoside Triphosphate Pyrophosphohydrolase"/>
    <property type="match status" value="1"/>
</dbReference>
<evidence type="ECO:0000256" key="6">
    <source>
        <dbReference type="ARBA" id="ARBA00022763"/>
    </source>
</evidence>
<keyword evidence="9" id="KW-0234">DNA repair</keyword>
<evidence type="ECO:0000256" key="10">
    <source>
        <dbReference type="ARBA" id="ARBA00035861"/>
    </source>
</evidence>
<dbReference type="InterPro" id="IPR020476">
    <property type="entry name" value="Nudix_hydrolase"/>
</dbReference>
<sequence>MSTVTRTQDGGPAATQIVVGAAIIRGGMLLGAQRAAPPNLRGRWELPGGKVDPGEAETDALVRECREELGVEVVLGERLGGDVAMPVRPGGPRAVLRVWAARVAEGEPRALEHLALRWLGAAELDEVDWLPADVPFLGEVRPLLERDGAAPRA</sequence>
<dbReference type="RefSeq" id="WP_270675675.1">
    <property type="nucleotide sequence ID" value="NZ_JAQFWP010000002.1"/>
</dbReference>
<dbReference type="InterPro" id="IPR015797">
    <property type="entry name" value="NUDIX_hydrolase-like_dom_sf"/>
</dbReference>
<comment type="catalytic activity">
    <reaction evidence="10">
        <text>8-oxo-dGTP + H2O = 8-oxo-dGMP + diphosphate + H(+)</text>
        <dbReference type="Rhea" id="RHEA:31575"/>
        <dbReference type="ChEBI" id="CHEBI:15377"/>
        <dbReference type="ChEBI" id="CHEBI:15378"/>
        <dbReference type="ChEBI" id="CHEBI:33019"/>
        <dbReference type="ChEBI" id="CHEBI:63224"/>
        <dbReference type="ChEBI" id="CHEBI:77896"/>
        <dbReference type="EC" id="3.6.1.55"/>
    </reaction>
</comment>
<evidence type="ECO:0000256" key="11">
    <source>
        <dbReference type="ARBA" id="ARBA00038905"/>
    </source>
</evidence>
<dbReference type="PANTHER" id="PTHR47707">
    <property type="entry name" value="8-OXO-DGTP DIPHOSPHATASE"/>
    <property type="match status" value="1"/>
</dbReference>
<comment type="cofactor">
    <cofactor evidence="1">
        <name>Mg(2+)</name>
        <dbReference type="ChEBI" id="CHEBI:18420"/>
    </cofactor>
</comment>
<evidence type="ECO:0000256" key="8">
    <source>
        <dbReference type="ARBA" id="ARBA00022842"/>
    </source>
</evidence>
<dbReference type="Proteomes" id="UP001165685">
    <property type="component" value="Unassembled WGS sequence"/>
</dbReference>
<dbReference type="CDD" id="cd03425">
    <property type="entry name" value="NUDIX_MutT_NudA_like"/>
    <property type="match status" value="1"/>
</dbReference>
<dbReference type="SUPFAM" id="SSF55811">
    <property type="entry name" value="Nudix"/>
    <property type="match status" value="1"/>
</dbReference>
<dbReference type="PANTHER" id="PTHR47707:SF1">
    <property type="entry name" value="NUDIX HYDROLASE FAMILY PROTEIN"/>
    <property type="match status" value="1"/>
</dbReference>
<dbReference type="Pfam" id="PF00293">
    <property type="entry name" value="NUDIX"/>
    <property type="match status" value="1"/>
</dbReference>
<dbReference type="EC" id="3.6.1.55" evidence="11"/>
<keyword evidence="3" id="KW-0515">Mutator protein</keyword>
<evidence type="ECO:0000256" key="3">
    <source>
        <dbReference type="ARBA" id="ARBA00022457"/>
    </source>
</evidence>
<comment type="caution">
    <text evidence="13">The sequence shown here is derived from an EMBL/GenBank/DDBJ whole genome shotgun (WGS) entry which is preliminary data.</text>
</comment>
<gene>
    <name evidence="13" type="ORF">O4U47_02280</name>
</gene>
<keyword evidence="4" id="KW-0235">DNA replication</keyword>
<name>A0ABT4TF67_9ACTN</name>
<dbReference type="InterPro" id="IPR000086">
    <property type="entry name" value="NUDIX_hydrolase_dom"/>
</dbReference>
<accession>A0ABT4TF67</accession>
<dbReference type="InterPro" id="IPR047127">
    <property type="entry name" value="MutT-like"/>
</dbReference>
<evidence type="ECO:0000313" key="13">
    <source>
        <dbReference type="EMBL" id="MDA2803327.1"/>
    </source>
</evidence>
<keyword evidence="14" id="KW-1185">Reference proteome</keyword>
<evidence type="ECO:0000256" key="4">
    <source>
        <dbReference type="ARBA" id="ARBA00022705"/>
    </source>
</evidence>
<keyword evidence="5" id="KW-0479">Metal-binding</keyword>